<dbReference type="RefSeq" id="WP_370396575.1">
    <property type="nucleotide sequence ID" value="NZ_JALBUT010000003.1"/>
</dbReference>
<gene>
    <name evidence="2" type="ORF">MOX91_02900</name>
</gene>
<proteinExistence type="predicted"/>
<keyword evidence="1" id="KW-0732">Signal</keyword>
<feature type="signal peptide" evidence="1">
    <location>
        <begin position="1"/>
        <end position="19"/>
    </location>
</feature>
<dbReference type="Proteomes" id="UP001275932">
    <property type="component" value="Unassembled WGS sequence"/>
</dbReference>
<evidence type="ECO:0000256" key="1">
    <source>
        <dbReference type="SAM" id="SignalP"/>
    </source>
</evidence>
<comment type="caution">
    <text evidence="2">The sequence shown here is derived from an EMBL/GenBank/DDBJ whole genome shotgun (WGS) entry which is preliminary data.</text>
</comment>
<protein>
    <submittedName>
        <fullName evidence="2">Uncharacterized protein</fullName>
    </submittedName>
</protein>
<evidence type="ECO:0000313" key="2">
    <source>
        <dbReference type="EMBL" id="MDX8415127.1"/>
    </source>
</evidence>
<keyword evidence="3" id="KW-1185">Reference proteome</keyword>
<feature type="chain" id="PRO_5045214130" evidence="1">
    <location>
        <begin position="20"/>
        <end position="482"/>
    </location>
</feature>
<accession>A0ABU4WEZ5</accession>
<dbReference type="EMBL" id="JALBUT010000003">
    <property type="protein sequence ID" value="MDX8415127.1"/>
    <property type="molecule type" value="Genomic_DNA"/>
</dbReference>
<name>A0ABU4WEZ5_9BACT</name>
<evidence type="ECO:0000313" key="3">
    <source>
        <dbReference type="Proteomes" id="UP001275932"/>
    </source>
</evidence>
<reference evidence="2 3" key="1">
    <citation type="submission" date="2022-03" db="EMBL/GenBank/DDBJ databases">
        <title>Novel taxa within the pig intestine.</title>
        <authorList>
            <person name="Wylensek D."/>
            <person name="Bishof K."/>
            <person name="Afrizal A."/>
            <person name="Clavel T."/>
        </authorList>
    </citation>
    <scope>NUCLEOTIDE SEQUENCE [LARGE SCALE GENOMIC DNA]</scope>
    <source>
        <strain evidence="2 3">CLA-KB-P66</strain>
    </source>
</reference>
<sequence>MKNILVLFALFCFACCVKAQKSISEDVPIVCGYPSISGVYPHLAFWNKEGECGTGALANWAGKFWALTYGPHCDSYSSDKLYEINPSTLDIAIRKESVGGTHANRLIHEESKQLFIGCYAIDENGNVRVIRREDMHGRITGTARSLQTPENSVYFATMEEGLYEVDVNTLKVREIIRDGNLKDYPQKFDKNGKSLPKKSNLHGYHGKGLYSGFGKLFYANNGIRHPKVAEDPTITSGALAFWECGDSDWTEIRKCQFTEITSKDGITGSKNPESTPIWALGWDAKSVILMLNDGGSWSSFRLPKSSHSYDGSHGWNTEWPRIRNIGGDEYLMTMHGAFWRFPKSFSRKDFSGIRMRSSYLKVIGDFCRWGDVIALGCDDSAQKEFMNSRDLKAKKAHPLNSNSNIWFVPDGRLDNLGAKLGRGSVFLRENVASGTLSDAMLTAGFDKRILVLDHKTDAPVLIEIQTSDGEKRFCEIARNYAR</sequence>
<organism evidence="2 3">
    <name type="scientific">Intestinicryptomonas porci</name>
    <dbReference type="NCBI Taxonomy" id="2926320"/>
    <lineage>
        <taxon>Bacteria</taxon>
        <taxon>Pseudomonadati</taxon>
        <taxon>Verrucomicrobiota</taxon>
        <taxon>Opitutia</taxon>
        <taxon>Opitutales</taxon>
        <taxon>Intestinicryptomonaceae</taxon>
        <taxon>Intestinicryptomonas</taxon>
    </lineage>
</organism>